<comment type="caution">
    <text evidence="1">The sequence shown here is derived from an EMBL/GenBank/DDBJ whole genome shotgun (WGS) entry which is preliminary data.</text>
</comment>
<gene>
    <name evidence="1" type="ORF">DB30_02932</name>
</gene>
<organism evidence="1 2">
    <name type="scientific">Enhygromyxa salina</name>
    <dbReference type="NCBI Taxonomy" id="215803"/>
    <lineage>
        <taxon>Bacteria</taxon>
        <taxon>Pseudomonadati</taxon>
        <taxon>Myxococcota</taxon>
        <taxon>Polyangia</taxon>
        <taxon>Nannocystales</taxon>
        <taxon>Nannocystaceae</taxon>
        <taxon>Enhygromyxa</taxon>
    </lineage>
</organism>
<dbReference type="AlphaFoldDB" id="A0A0C2DD81"/>
<proteinExistence type="predicted"/>
<accession>A0A0C2DD81</accession>
<reference evidence="1 2" key="1">
    <citation type="submission" date="2014-12" db="EMBL/GenBank/DDBJ databases">
        <title>Genome assembly of Enhygromyxa salina DSM 15201.</title>
        <authorList>
            <person name="Sharma G."/>
            <person name="Subramanian S."/>
        </authorList>
    </citation>
    <scope>NUCLEOTIDE SEQUENCE [LARGE SCALE GENOMIC DNA]</scope>
    <source>
        <strain evidence="1 2">DSM 15201</strain>
    </source>
</reference>
<evidence type="ECO:0000313" key="1">
    <source>
        <dbReference type="EMBL" id="KIG17657.1"/>
    </source>
</evidence>
<dbReference type="Proteomes" id="UP000031599">
    <property type="component" value="Unassembled WGS sequence"/>
</dbReference>
<evidence type="ECO:0000313" key="2">
    <source>
        <dbReference type="Proteomes" id="UP000031599"/>
    </source>
</evidence>
<sequence>MSKPPSNDQQKLRAGRLSVGVAALLLTIGALRFATDTLYEFNPDYWRAVDGTPLRYLIRAPSDGTWLGDLNAQFFKLLSIPAGLGLVWLAHRFGSGTLEHKAHSFRDPVIRAVWIGSFLAGFTLIELDKQLSLFGMGSVMVTGESAWLNHLAHLASAGVAWVLTGALRFEPLTQAEIDLQRELDALEPQPPHG</sequence>
<protein>
    <submittedName>
        <fullName evidence="1">Uncharacterized protein</fullName>
    </submittedName>
</protein>
<dbReference type="EMBL" id="JMCC02000021">
    <property type="protein sequence ID" value="KIG17657.1"/>
    <property type="molecule type" value="Genomic_DNA"/>
</dbReference>
<name>A0A0C2DD81_9BACT</name>
<dbReference type="RefSeq" id="WP_052548087.1">
    <property type="nucleotide sequence ID" value="NZ_JMCC02000021.1"/>
</dbReference>